<dbReference type="Pfam" id="PF00754">
    <property type="entry name" value="F5_F8_type_C"/>
    <property type="match status" value="1"/>
</dbReference>
<accession>A0ABM9I3C2</accession>
<dbReference type="InterPro" id="IPR008979">
    <property type="entry name" value="Galactose-bd-like_sf"/>
</dbReference>
<gene>
    <name evidence="2" type="ORF">MSZNOR_2708</name>
</gene>
<dbReference type="SUPFAM" id="SSF48208">
    <property type="entry name" value="Six-hairpin glycosidases"/>
    <property type="match status" value="1"/>
</dbReference>
<sequence length="1079" mass="122073">MPQALLRLDMHRFKLIELLWGLTCLLGFGPGWAASSPAVVLDDFETLSGWMTVAAEGAHAELTQDTGRTGMGMRLDFDFRGGTGYVTVRKKFSIPLPENYAFTFYTRAEAPANKVEFKIIDPSGDNVWWRRRFDVKLPEDWQQHRIKKRMFDYAWGPSNAPLKQVGFVEFSITASTGGKGSIWIDDFRLERREPIIAYNLTPKVTASTSAEGHGPQAVLDGNAETSWRSGALAESQWLQIDFLKRREYGGLVIEWDRDDYATAYEVQISENGKAWQPVYSVGQGNGRRDYIYMPDAESRYLRLELKKSSRGRGYGISSLTVKPFDFSASPNAFFETIAREAPRGTYPKYFYGEQSYFTVVGVDGSDKEGLLNEEGALEVDKNAFSIEPFLYRKGKLVTWNDVNPVHELERGYLPVPSVTWCSESIEMKVTAFAATEPGQALYARYRVENNGRKREQFKLLLAIRPFQVNPPWQSLNMVGGVAPIHEIVLDGGIVRIDGNRSVVPLTTPDHFGATSFDEGSITDFLMEGKVPQRTEARDPLGYASAALEYELDLPPGASREIFLAIPYENAERFPEAANVMDGNGSAFGRARFREAVDFWEAKLVRADLIVPPKARKLRDTVRSNLAYIFINRDGAALYPGSRSYARSWIRDAVLMSAALLGMGYTEEVRRFIEWYAGFQFPSGKIPCCVDHRGADSVPENDSHGEFIYAVAEYYRYTRDIGFVYAMWPTIVKSVRYIEQLSNQRKGEEYKTPEKSMFFGMMPESISHEGYSARPVHSYWDGFWTLRGLKDAVDLAALVMDEASAAHFHDLRDDFRGDLYRSIERTMAKHKIAFLPGSAELGDFDATATAMAVAVGGEESNLPAAALNKTFDDYYDYFERRRDNKVEWTAYTPYEVRTVEALVRMGRREQALELLDFLLKDQRPSGWNQWAEVVWRDPKHPKFIGDMPHAWIGAEFVRAMRALYAYERESDQALVLAAGIPQAWLEGGRDVGVKRLPTWYGTLSYVLRREEPDTLRLWLSGDLALPPGKIVLKAPADRPIRSVTVNRKPVDTFNADQVIIGEFPAEVTVNYDPAVRLHAN</sequence>
<dbReference type="Proteomes" id="UP001162030">
    <property type="component" value="Chromosome"/>
</dbReference>
<dbReference type="InterPro" id="IPR008928">
    <property type="entry name" value="6-hairpin_glycosidase_sf"/>
</dbReference>
<reference evidence="2 3" key="1">
    <citation type="submission" date="2023-03" db="EMBL/GenBank/DDBJ databases">
        <authorList>
            <person name="Pearce D."/>
        </authorList>
    </citation>
    <scope>NUCLEOTIDE SEQUENCE [LARGE SCALE GENOMIC DNA]</scope>
    <source>
        <strain evidence="2">Msz</strain>
    </source>
</reference>
<keyword evidence="3" id="KW-1185">Reference proteome</keyword>
<feature type="domain" description="F5/8 type C" evidence="1">
    <location>
        <begin position="184"/>
        <end position="303"/>
    </location>
</feature>
<organism evidence="2 3">
    <name type="scientific">Methylocaldum szegediense</name>
    <dbReference type="NCBI Taxonomy" id="73780"/>
    <lineage>
        <taxon>Bacteria</taxon>
        <taxon>Pseudomonadati</taxon>
        <taxon>Pseudomonadota</taxon>
        <taxon>Gammaproteobacteria</taxon>
        <taxon>Methylococcales</taxon>
        <taxon>Methylococcaceae</taxon>
        <taxon>Methylocaldum</taxon>
    </lineage>
</organism>
<proteinExistence type="predicted"/>
<dbReference type="PROSITE" id="PS50022">
    <property type="entry name" value="FA58C_3"/>
    <property type="match status" value="1"/>
</dbReference>
<evidence type="ECO:0000313" key="3">
    <source>
        <dbReference type="Proteomes" id="UP001162030"/>
    </source>
</evidence>
<evidence type="ECO:0000259" key="1">
    <source>
        <dbReference type="PROSITE" id="PS50022"/>
    </source>
</evidence>
<evidence type="ECO:0000313" key="2">
    <source>
        <dbReference type="EMBL" id="CAI8861790.1"/>
    </source>
</evidence>
<dbReference type="SUPFAM" id="SSF49785">
    <property type="entry name" value="Galactose-binding domain-like"/>
    <property type="match status" value="2"/>
</dbReference>
<dbReference type="InterPro" id="IPR000421">
    <property type="entry name" value="FA58C"/>
</dbReference>
<dbReference type="Gene3D" id="1.50.10.10">
    <property type="match status" value="1"/>
</dbReference>
<dbReference type="InterPro" id="IPR012341">
    <property type="entry name" value="6hp_glycosidase-like_sf"/>
</dbReference>
<dbReference type="EMBL" id="OX458333">
    <property type="protein sequence ID" value="CAI8861790.1"/>
    <property type="molecule type" value="Genomic_DNA"/>
</dbReference>
<protein>
    <submittedName>
        <fullName evidence="2">GH15 family glucan-1,4-alpha-glucosidase</fullName>
    </submittedName>
</protein>
<name>A0ABM9I3C2_9GAMM</name>
<dbReference type="Gene3D" id="2.60.120.260">
    <property type="entry name" value="Galactose-binding domain-like"/>
    <property type="match status" value="2"/>
</dbReference>